<proteinExistence type="predicted"/>
<sequence length="35" mass="3749">MVLGYATGVDYHGAPLMISPGERKRFAGNTKLGQI</sequence>
<gene>
    <name evidence="1" type="ORF">SLEP1_g2557</name>
</gene>
<protein>
    <submittedName>
        <fullName evidence="1">Uncharacterized protein</fullName>
    </submittedName>
</protein>
<evidence type="ECO:0000313" key="1">
    <source>
        <dbReference type="EMBL" id="GKU88274.1"/>
    </source>
</evidence>
<reference evidence="1 2" key="1">
    <citation type="journal article" date="2021" name="Commun. Biol.">
        <title>The genome of Shorea leprosula (Dipterocarpaceae) highlights the ecological relevance of drought in aseasonal tropical rainforests.</title>
        <authorList>
            <person name="Ng K.K.S."/>
            <person name="Kobayashi M.J."/>
            <person name="Fawcett J.A."/>
            <person name="Hatakeyama M."/>
            <person name="Paape T."/>
            <person name="Ng C.H."/>
            <person name="Ang C.C."/>
            <person name="Tnah L.H."/>
            <person name="Lee C.T."/>
            <person name="Nishiyama T."/>
            <person name="Sese J."/>
            <person name="O'Brien M.J."/>
            <person name="Copetti D."/>
            <person name="Mohd Noor M.I."/>
            <person name="Ong R.C."/>
            <person name="Putra M."/>
            <person name="Sireger I.Z."/>
            <person name="Indrioko S."/>
            <person name="Kosugi Y."/>
            <person name="Izuno A."/>
            <person name="Isagi Y."/>
            <person name="Lee S.L."/>
            <person name="Shimizu K.K."/>
        </authorList>
    </citation>
    <scope>NUCLEOTIDE SEQUENCE [LARGE SCALE GENOMIC DNA]</scope>
    <source>
        <strain evidence="1">214</strain>
    </source>
</reference>
<accession>A0AAV5HRQ6</accession>
<name>A0AAV5HRQ6_9ROSI</name>
<dbReference type="AlphaFoldDB" id="A0AAV5HRQ6"/>
<dbReference type="Proteomes" id="UP001054252">
    <property type="component" value="Unassembled WGS sequence"/>
</dbReference>
<dbReference type="EMBL" id="BPVZ01000002">
    <property type="protein sequence ID" value="GKU88274.1"/>
    <property type="molecule type" value="Genomic_DNA"/>
</dbReference>
<comment type="caution">
    <text evidence="1">The sequence shown here is derived from an EMBL/GenBank/DDBJ whole genome shotgun (WGS) entry which is preliminary data.</text>
</comment>
<evidence type="ECO:0000313" key="2">
    <source>
        <dbReference type="Proteomes" id="UP001054252"/>
    </source>
</evidence>
<keyword evidence="2" id="KW-1185">Reference proteome</keyword>
<organism evidence="1 2">
    <name type="scientific">Rubroshorea leprosula</name>
    <dbReference type="NCBI Taxonomy" id="152421"/>
    <lineage>
        <taxon>Eukaryota</taxon>
        <taxon>Viridiplantae</taxon>
        <taxon>Streptophyta</taxon>
        <taxon>Embryophyta</taxon>
        <taxon>Tracheophyta</taxon>
        <taxon>Spermatophyta</taxon>
        <taxon>Magnoliopsida</taxon>
        <taxon>eudicotyledons</taxon>
        <taxon>Gunneridae</taxon>
        <taxon>Pentapetalae</taxon>
        <taxon>rosids</taxon>
        <taxon>malvids</taxon>
        <taxon>Malvales</taxon>
        <taxon>Dipterocarpaceae</taxon>
        <taxon>Rubroshorea</taxon>
    </lineage>
</organism>